<dbReference type="InterPro" id="IPR018247">
    <property type="entry name" value="EF_Hand_1_Ca_BS"/>
</dbReference>
<protein>
    <submittedName>
        <fullName evidence="5">Flagellar WD repeat-containing protein</fullName>
    </submittedName>
</protein>
<dbReference type="InterPro" id="IPR050995">
    <property type="entry name" value="WD-F-box_domain-protein"/>
</dbReference>
<proteinExistence type="predicted"/>
<feature type="repeat" description="WD" evidence="3">
    <location>
        <begin position="437"/>
        <end position="471"/>
    </location>
</feature>
<dbReference type="InterPro" id="IPR019775">
    <property type="entry name" value="WD40_repeat_CS"/>
</dbReference>
<organism evidence="5 6">
    <name type="scientific">Acrasis kona</name>
    <dbReference type="NCBI Taxonomy" id="1008807"/>
    <lineage>
        <taxon>Eukaryota</taxon>
        <taxon>Discoba</taxon>
        <taxon>Heterolobosea</taxon>
        <taxon>Tetramitia</taxon>
        <taxon>Eutetramitia</taxon>
        <taxon>Acrasidae</taxon>
        <taxon>Acrasis</taxon>
    </lineage>
</organism>
<dbReference type="PRINTS" id="PR00320">
    <property type="entry name" value="GPROTEINBRPT"/>
</dbReference>
<dbReference type="InterPro" id="IPR020472">
    <property type="entry name" value="WD40_PAC1"/>
</dbReference>
<feature type="repeat" description="WD" evidence="3">
    <location>
        <begin position="353"/>
        <end position="394"/>
    </location>
</feature>
<keyword evidence="6" id="KW-1185">Reference proteome</keyword>
<keyword evidence="1 3" id="KW-0853">WD repeat</keyword>
<reference evidence="5 6" key="1">
    <citation type="submission" date="2024-03" db="EMBL/GenBank/DDBJ databases">
        <title>The Acrasis kona genome and developmental transcriptomes reveal deep origins of eukaryotic multicellular pathways.</title>
        <authorList>
            <person name="Sheikh S."/>
            <person name="Fu C.-J."/>
            <person name="Brown M.W."/>
            <person name="Baldauf S.L."/>
        </authorList>
    </citation>
    <scope>NUCLEOTIDE SEQUENCE [LARGE SCALE GENOMIC DNA]</scope>
    <source>
        <strain evidence="5 6">ATCC MYA-3509</strain>
    </source>
</reference>
<evidence type="ECO:0000256" key="3">
    <source>
        <dbReference type="PROSITE-ProRule" id="PRU00221"/>
    </source>
</evidence>
<dbReference type="InterPro" id="IPR015943">
    <property type="entry name" value="WD40/YVTN_repeat-like_dom_sf"/>
</dbReference>
<dbReference type="InterPro" id="IPR001680">
    <property type="entry name" value="WD40_rpt"/>
</dbReference>
<evidence type="ECO:0000313" key="6">
    <source>
        <dbReference type="Proteomes" id="UP001431209"/>
    </source>
</evidence>
<dbReference type="EMBL" id="JAOPGA020001236">
    <property type="protein sequence ID" value="KAL0486509.1"/>
    <property type="molecule type" value="Genomic_DNA"/>
</dbReference>
<feature type="region of interest" description="Disordered" evidence="4">
    <location>
        <begin position="20"/>
        <end position="85"/>
    </location>
</feature>
<dbReference type="PANTHER" id="PTHR14604">
    <property type="entry name" value="WD40 REPEAT PF20"/>
    <property type="match status" value="1"/>
</dbReference>
<dbReference type="AlphaFoldDB" id="A0AAW2ZCT9"/>
<feature type="region of interest" description="Disordered" evidence="4">
    <location>
        <begin position="231"/>
        <end position="304"/>
    </location>
</feature>
<feature type="repeat" description="WD" evidence="3">
    <location>
        <begin position="395"/>
        <end position="436"/>
    </location>
</feature>
<feature type="repeat" description="WD" evidence="3">
    <location>
        <begin position="570"/>
        <end position="602"/>
    </location>
</feature>
<keyword evidence="5" id="KW-0969">Cilium</keyword>
<dbReference type="Proteomes" id="UP001431209">
    <property type="component" value="Unassembled WGS sequence"/>
</dbReference>
<dbReference type="SMART" id="SM00320">
    <property type="entry name" value="WD40"/>
    <property type="match status" value="7"/>
</dbReference>
<name>A0AAW2ZCT9_9EUKA</name>
<dbReference type="PROSITE" id="PS50082">
    <property type="entry name" value="WD_REPEATS_2"/>
    <property type="match status" value="6"/>
</dbReference>
<dbReference type="Gene3D" id="2.130.10.10">
    <property type="entry name" value="YVTN repeat-like/Quinoprotein amine dehydrogenase"/>
    <property type="match status" value="2"/>
</dbReference>
<dbReference type="PANTHER" id="PTHR14604:SF3">
    <property type="entry name" value="SPERM-ASSOCIATED ANTIGEN 16 PROTEIN"/>
    <property type="match status" value="1"/>
</dbReference>
<feature type="repeat" description="WD" evidence="3">
    <location>
        <begin position="311"/>
        <end position="352"/>
    </location>
</feature>
<accession>A0AAW2ZCT9</accession>
<feature type="compositionally biased region" description="Basic and acidic residues" evidence="4">
    <location>
        <begin position="55"/>
        <end position="66"/>
    </location>
</feature>
<evidence type="ECO:0000256" key="2">
    <source>
        <dbReference type="ARBA" id="ARBA00022737"/>
    </source>
</evidence>
<evidence type="ECO:0000256" key="4">
    <source>
        <dbReference type="SAM" id="MobiDB-lite"/>
    </source>
</evidence>
<sequence length="602" mass="68174">MSGVKLPDINKNGVITRADLKAQISQDDDEDEQFEEVSDADEDEEFKSDEEGDFELEKLIQRSKKEDEEEKISIKKSSPRPTLNKNPEVIDDFILNFLKAKGLNRSLDVFQEELYEHKQLKNKGDDFNMVVPDVYHQIRFLEDQKTYLETQLNKEDAVGTLQKMRDEKEFHKRSHMRLKQELKEVHKALKQYKKHTEKYDPVLNELRRKLEKAIKDKALVELSRTKLEAKMNAMNLQNTNNGSTTNTDKDSTINKTKKTSTMNTDASTATRKKTDSDPRDSRLPPDNRPNPNRTNPIQPPSVDAMTVSDHYEGHTMAISSIAIHPSSPIVATASDDMTWKMYSLKDGKIFLSGEGHNDWIGGIDFHPQGAHLCTSSGDGTAKLWDLINAKCVLTFTDHTHAVWSCIFNETGDFVVTSSLDQTARLWDLNSDRCRTTFRAHKDSVNHAMFVPYTNNVITCSADKTAQLWDIRLDANGNSTQTLFGHENALNHVAIDPQSEKIATSDYDGKVFLWDMRRLEVPIGKINASEGHSAQKMCFDPSGKFLAVACEDNAVRIFSTTSANLTKVNDLNHHKDGVLDVKFDPDGKYMVSCGSDCVFVLYQ</sequence>
<comment type="caution">
    <text evidence="5">The sequence shown here is derived from an EMBL/GenBank/DDBJ whole genome shotgun (WGS) entry which is preliminary data.</text>
</comment>
<keyword evidence="2" id="KW-0677">Repeat</keyword>
<dbReference type="PROSITE" id="PS50294">
    <property type="entry name" value="WD_REPEATS_REGION"/>
    <property type="match status" value="6"/>
</dbReference>
<feature type="compositionally biased region" description="Polar residues" evidence="4">
    <location>
        <begin position="259"/>
        <end position="269"/>
    </location>
</feature>
<feature type="repeat" description="WD" evidence="3">
    <location>
        <begin position="482"/>
        <end position="516"/>
    </location>
</feature>
<gene>
    <name evidence="5" type="ORF">AKO1_001492</name>
</gene>
<feature type="compositionally biased region" description="Acidic residues" evidence="4">
    <location>
        <begin position="26"/>
        <end position="54"/>
    </location>
</feature>
<evidence type="ECO:0000256" key="1">
    <source>
        <dbReference type="ARBA" id="ARBA00022574"/>
    </source>
</evidence>
<dbReference type="PROSITE" id="PS00018">
    <property type="entry name" value="EF_HAND_1"/>
    <property type="match status" value="1"/>
</dbReference>
<evidence type="ECO:0000313" key="5">
    <source>
        <dbReference type="EMBL" id="KAL0486509.1"/>
    </source>
</evidence>
<keyword evidence="5" id="KW-0966">Cell projection</keyword>
<dbReference type="Pfam" id="PF00400">
    <property type="entry name" value="WD40"/>
    <property type="match status" value="7"/>
</dbReference>
<dbReference type="PROSITE" id="PS00678">
    <property type="entry name" value="WD_REPEATS_1"/>
    <property type="match status" value="4"/>
</dbReference>
<dbReference type="CDD" id="cd00200">
    <property type="entry name" value="WD40"/>
    <property type="match status" value="1"/>
</dbReference>
<keyword evidence="5" id="KW-0282">Flagellum</keyword>
<feature type="compositionally biased region" description="Polar residues" evidence="4">
    <location>
        <begin position="234"/>
        <end position="246"/>
    </location>
</feature>
<dbReference type="InterPro" id="IPR036322">
    <property type="entry name" value="WD40_repeat_dom_sf"/>
</dbReference>
<feature type="compositionally biased region" description="Basic and acidic residues" evidence="4">
    <location>
        <begin position="272"/>
        <end position="285"/>
    </location>
</feature>
<dbReference type="SUPFAM" id="SSF50978">
    <property type="entry name" value="WD40 repeat-like"/>
    <property type="match status" value="1"/>
</dbReference>